<evidence type="ECO:0000313" key="1">
    <source>
        <dbReference type="Proteomes" id="UP000095283"/>
    </source>
</evidence>
<dbReference type="WBParaSite" id="Hba_20663">
    <property type="protein sequence ID" value="Hba_20663"/>
    <property type="gene ID" value="Hba_20663"/>
</dbReference>
<organism evidence="1 2">
    <name type="scientific">Heterorhabditis bacteriophora</name>
    <name type="common">Entomopathogenic nematode worm</name>
    <dbReference type="NCBI Taxonomy" id="37862"/>
    <lineage>
        <taxon>Eukaryota</taxon>
        <taxon>Metazoa</taxon>
        <taxon>Ecdysozoa</taxon>
        <taxon>Nematoda</taxon>
        <taxon>Chromadorea</taxon>
        <taxon>Rhabditida</taxon>
        <taxon>Rhabditina</taxon>
        <taxon>Rhabditomorpha</taxon>
        <taxon>Strongyloidea</taxon>
        <taxon>Heterorhabditidae</taxon>
        <taxon>Heterorhabditis</taxon>
    </lineage>
</organism>
<evidence type="ECO:0000313" key="2">
    <source>
        <dbReference type="WBParaSite" id="Hba_20663"/>
    </source>
</evidence>
<dbReference type="AlphaFoldDB" id="A0A1I7XSF1"/>
<proteinExistence type="predicted"/>
<name>A0A1I7XSF1_HETBA</name>
<accession>A0A1I7XSF1</accession>
<reference evidence="2" key="1">
    <citation type="submission" date="2016-11" db="UniProtKB">
        <authorList>
            <consortium name="WormBaseParasite"/>
        </authorList>
    </citation>
    <scope>IDENTIFICATION</scope>
</reference>
<sequence length="91" mass="10946">MSTSRVRKITKRTLQDNKRPMTKMASDLNIIPTSVMRIDEHELGFYPYKIRRSYILTEKIKVNRYEKARKLLSIESAFHRCENFHCQHSMQ</sequence>
<dbReference type="Proteomes" id="UP000095283">
    <property type="component" value="Unplaced"/>
</dbReference>
<keyword evidence="1" id="KW-1185">Reference proteome</keyword>
<dbReference type="PANTHER" id="PTHR46068:SF1">
    <property type="entry name" value="TRANSPOSASE IS30-LIKE HTH DOMAIN-CONTAINING PROTEIN"/>
    <property type="match status" value="1"/>
</dbReference>
<dbReference type="PANTHER" id="PTHR46068">
    <property type="entry name" value="PROTEIN CBG27172"/>
    <property type="match status" value="1"/>
</dbReference>
<protein>
    <submittedName>
        <fullName evidence="2">HTH psq-type domain-containing protein</fullName>
    </submittedName>
</protein>